<dbReference type="SUPFAM" id="SSF117281">
    <property type="entry name" value="Kelch motif"/>
    <property type="match status" value="1"/>
</dbReference>
<dbReference type="PANTHER" id="PTHR46344:SF27">
    <property type="entry name" value="KELCH REPEAT SUPERFAMILY PROTEIN"/>
    <property type="match status" value="1"/>
</dbReference>
<dbReference type="EMBL" id="JABWDY010014612">
    <property type="protein sequence ID" value="KAF5197512.1"/>
    <property type="molecule type" value="Genomic_DNA"/>
</dbReference>
<evidence type="ECO:0000313" key="3">
    <source>
        <dbReference type="EMBL" id="KAF5197512.1"/>
    </source>
</evidence>
<gene>
    <name evidence="3" type="ORF">FRX31_012901</name>
</gene>
<feature type="non-terminal residue" evidence="3">
    <location>
        <position position="369"/>
    </location>
</feature>
<accession>A0A7J6WN49</accession>
<dbReference type="Proteomes" id="UP000554482">
    <property type="component" value="Unassembled WGS sequence"/>
</dbReference>
<proteinExistence type="predicted"/>
<name>A0A7J6WN49_THATH</name>
<reference evidence="3 4" key="1">
    <citation type="submission" date="2020-06" db="EMBL/GenBank/DDBJ databases">
        <title>Transcriptomic and genomic resources for Thalictrum thalictroides and T. hernandezii: Facilitating candidate gene discovery in an emerging model plant lineage.</title>
        <authorList>
            <person name="Arias T."/>
            <person name="Riano-Pachon D.M."/>
            <person name="Di Stilio V.S."/>
        </authorList>
    </citation>
    <scope>NUCLEOTIDE SEQUENCE [LARGE SCALE GENOMIC DNA]</scope>
    <source>
        <strain evidence="4">cv. WT478/WT964</strain>
        <tissue evidence="3">Leaves</tissue>
    </source>
</reference>
<evidence type="ECO:0008006" key="5">
    <source>
        <dbReference type="Google" id="ProtNLM"/>
    </source>
</evidence>
<dbReference type="Gene3D" id="2.120.10.80">
    <property type="entry name" value="Kelch-type beta propeller"/>
    <property type="match status" value="1"/>
</dbReference>
<dbReference type="PANTHER" id="PTHR46344">
    <property type="entry name" value="OS02G0202900 PROTEIN"/>
    <property type="match status" value="1"/>
</dbReference>
<dbReference type="OrthoDB" id="2003590at2759"/>
<keyword evidence="4" id="KW-1185">Reference proteome</keyword>
<evidence type="ECO:0000256" key="1">
    <source>
        <dbReference type="ARBA" id="ARBA00022441"/>
    </source>
</evidence>
<evidence type="ECO:0000256" key="2">
    <source>
        <dbReference type="ARBA" id="ARBA00022737"/>
    </source>
</evidence>
<comment type="caution">
    <text evidence="3">The sequence shown here is derived from an EMBL/GenBank/DDBJ whole genome shotgun (WGS) entry which is preliminary data.</text>
</comment>
<dbReference type="InterPro" id="IPR015915">
    <property type="entry name" value="Kelch-typ_b-propeller"/>
</dbReference>
<evidence type="ECO:0000313" key="4">
    <source>
        <dbReference type="Proteomes" id="UP000554482"/>
    </source>
</evidence>
<keyword evidence="1" id="KW-0880">Kelch repeat</keyword>
<keyword evidence="2" id="KW-0677">Repeat</keyword>
<organism evidence="3 4">
    <name type="scientific">Thalictrum thalictroides</name>
    <name type="common">Rue-anemone</name>
    <name type="synonym">Anemone thalictroides</name>
    <dbReference type="NCBI Taxonomy" id="46969"/>
    <lineage>
        <taxon>Eukaryota</taxon>
        <taxon>Viridiplantae</taxon>
        <taxon>Streptophyta</taxon>
        <taxon>Embryophyta</taxon>
        <taxon>Tracheophyta</taxon>
        <taxon>Spermatophyta</taxon>
        <taxon>Magnoliopsida</taxon>
        <taxon>Ranunculales</taxon>
        <taxon>Ranunculaceae</taxon>
        <taxon>Thalictroideae</taxon>
        <taxon>Thalictrum</taxon>
    </lineage>
</organism>
<sequence>MAISSSSSSLQLCSSEKKEKEKNMLLYFCVRNYYSDGKDDSDRKLCIDWYRFDPSKTAKFPTEQLQQVTRMITPVRHGHSIPGSVKGVVLNSIMYVFQSYSFSCHPILRVRTYVSTFNLVSNKWIHNFLNIKLKRMSPELLVLGGKIFVLGCIYTPDDLLEHWGMVFDPILNEWTSLPKPPVPPLKTRFKYASRSKIDFCAVIDEKQFIVSLVFGSQLCVFDIESWNWSFIQLPHPSIRMETISKILVVSRMLYLFTHRRIYTYDLDQKEGSTDTMMIEMTGFYTPSCAGLINAPFFPFHRGDNSFCIVWLPREHYEAIFGVSSVIHCLKFQINPTINYHGKEVLEANIESCESYNAYGGELNDCVAVE</sequence>
<dbReference type="AlphaFoldDB" id="A0A7J6WN49"/>
<protein>
    <recommendedName>
        <fullName evidence="5">F-box/kelch-repeat protein</fullName>
    </recommendedName>
</protein>